<gene>
    <name evidence="2" type="ORF">C2G38_2223247</name>
</gene>
<evidence type="ECO:0000313" key="3">
    <source>
        <dbReference type="Proteomes" id="UP000266673"/>
    </source>
</evidence>
<keyword evidence="3" id="KW-1185">Reference proteome</keyword>
<dbReference type="EMBL" id="QKWP01002252">
    <property type="protein sequence ID" value="RIB04111.1"/>
    <property type="molecule type" value="Genomic_DNA"/>
</dbReference>
<feature type="compositionally biased region" description="Polar residues" evidence="1">
    <location>
        <begin position="107"/>
        <end position="125"/>
    </location>
</feature>
<accession>A0A397U368</accession>
<sequence length="370" mass="41939">MEQTYNLFIEEYLAATIHTSWKIKELIIDLINTYNLIPEDTSTIKTLIINNLRKKSTDINISRVARNTANEILARRLRRSIIQQRNIDNEVQNQESTLDLISDSPPLDTSTDQPTPLEQQSSTEPPSIKIPYKVYDNDAENIVLRAYAESVEVIIENSTNVTIKGQLPFGNDYGNLIEANWLTDFELNIIFPSEIDESTLDLTSDPPSLDTSTDQLTPLKHQLKYYISFTVVLQVHAESVEESTLDLTSDPPSLDTPTDQLTPLEHQLKYHIRYTTMTLRTVVLRAHAESVEVIIENSTNVTIKGQLPFGNDYGNLIEANWPTDFELNIIFPSEINVNDDATVKLEDDSSILAINKKGKKKLNIPVVRIE</sequence>
<reference evidence="2 3" key="1">
    <citation type="submission" date="2018-06" db="EMBL/GenBank/DDBJ databases">
        <title>Comparative genomics reveals the genomic features of Rhizophagus irregularis, R. cerebriforme, R. diaphanum and Gigaspora rosea, and their symbiotic lifestyle signature.</title>
        <authorList>
            <person name="Morin E."/>
            <person name="San Clemente H."/>
            <person name="Chen E.C.H."/>
            <person name="De La Providencia I."/>
            <person name="Hainaut M."/>
            <person name="Kuo A."/>
            <person name="Kohler A."/>
            <person name="Murat C."/>
            <person name="Tang N."/>
            <person name="Roy S."/>
            <person name="Loubradou J."/>
            <person name="Henrissat B."/>
            <person name="Grigoriev I.V."/>
            <person name="Corradi N."/>
            <person name="Roux C."/>
            <person name="Martin F.M."/>
        </authorList>
    </citation>
    <scope>NUCLEOTIDE SEQUENCE [LARGE SCALE GENOMIC DNA]</scope>
    <source>
        <strain evidence="2 3">DAOM 194757</strain>
    </source>
</reference>
<feature type="region of interest" description="Disordered" evidence="1">
    <location>
        <begin position="93"/>
        <end position="130"/>
    </location>
</feature>
<name>A0A397U368_9GLOM</name>
<organism evidence="2 3">
    <name type="scientific">Gigaspora rosea</name>
    <dbReference type="NCBI Taxonomy" id="44941"/>
    <lineage>
        <taxon>Eukaryota</taxon>
        <taxon>Fungi</taxon>
        <taxon>Fungi incertae sedis</taxon>
        <taxon>Mucoromycota</taxon>
        <taxon>Glomeromycotina</taxon>
        <taxon>Glomeromycetes</taxon>
        <taxon>Diversisporales</taxon>
        <taxon>Gigasporaceae</taxon>
        <taxon>Gigaspora</taxon>
    </lineage>
</organism>
<protein>
    <submittedName>
        <fullName evidence="2">Uncharacterized protein</fullName>
    </submittedName>
</protein>
<evidence type="ECO:0000313" key="2">
    <source>
        <dbReference type="EMBL" id="RIB04111.1"/>
    </source>
</evidence>
<dbReference type="OrthoDB" id="10661377at2759"/>
<dbReference type="AlphaFoldDB" id="A0A397U368"/>
<comment type="caution">
    <text evidence="2">The sequence shown here is derived from an EMBL/GenBank/DDBJ whole genome shotgun (WGS) entry which is preliminary data.</text>
</comment>
<dbReference type="Proteomes" id="UP000266673">
    <property type="component" value="Unassembled WGS sequence"/>
</dbReference>
<proteinExistence type="predicted"/>
<evidence type="ECO:0000256" key="1">
    <source>
        <dbReference type="SAM" id="MobiDB-lite"/>
    </source>
</evidence>